<dbReference type="Proteomes" id="UP000191448">
    <property type="component" value="Unassembled WGS sequence"/>
</dbReference>
<reference evidence="5 6" key="1">
    <citation type="submission" date="2016-02" db="EMBL/GenBank/DDBJ databases">
        <title>Genome sequence of Clostridium thermobutyricum DSM 4928.</title>
        <authorList>
            <person name="Poehlein A."/>
            <person name="Daniel R."/>
        </authorList>
    </citation>
    <scope>NUCLEOTIDE SEQUENCE [LARGE SCALE GENOMIC DNA]</scope>
    <source>
        <strain evidence="5 6">DSM 4928</strain>
    </source>
</reference>
<name>A0A1V4SLH0_9CLOT</name>
<dbReference type="EC" id="1.6.5.11" evidence="5"/>
<comment type="caution">
    <text evidence="5">The sequence shown here is derived from an EMBL/GenBank/DDBJ whole genome shotgun (WGS) entry which is preliminary data.</text>
</comment>
<dbReference type="Pfam" id="PF13237">
    <property type="entry name" value="Fer4_10"/>
    <property type="match status" value="1"/>
</dbReference>
<dbReference type="RefSeq" id="WP_080024264.1">
    <property type="nucleotide sequence ID" value="NZ_LTAY01000111.1"/>
</dbReference>
<evidence type="ECO:0000256" key="2">
    <source>
        <dbReference type="ARBA" id="ARBA00023004"/>
    </source>
</evidence>
<evidence type="ECO:0000313" key="6">
    <source>
        <dbReference type="Proteomes" id="UP000191448"/>
    </source>
</evidence>
<dbReference type="InterPro" id="IPR017900">
    <property type="entry name" value="4Fe4S_Fe_S_CS"/>
</dbReference>
<dbReference type="SUPFAM" id="SSF54862">
    <property type="entry name" value="4Fe-4S ferredoxins"/>
    <property type="match status" value="1"/>
</dbReference>
<dbReference type="AlphaFoldDB" id="A0A1V4SLH0"/>
<dbReference type="InterPro" id="IPR017896">
    <property type="entry name" value="4Fe4S_Fe-S-bd"/>
</dbReference>
<evidence type="ECO:0000256" key="3">
    <source>
        <dbReference type="ARBA" id="ARBA00023014"/>
    </source>
</evidence>
<sequence>MPRRIDKSQCIGCGTCQRVCIVGCITQDDDKKRLINEFACVDCGACQFACPKKCISKIN</sequence>
<keyword evidence="1" id="KW-0479">Metal-binding</keyword>
<feature type="domain" description="4Fe-4S ferredoxin-type" evidence="4">
    <location>
        <begin position="1"/>
        <end position="30"/>
    </location>
</feature>
<dbReference type="GO" id="GO:0051536">
    <property type="term" value="F:iron-sulfur cluster binding"/>
    <property type="evidence" value="ECO:0007669"/>
    <property type="project" value="UniProtKB-KW"/>
</dbReference>
<evidence type="ECO:0000256" key="1">
    <source>
        <dbReference type="ARBA" id="ARBA00022723"/>
    </source>
</evidence>
<proteinExistence type="predicted"/>
<dbReference type="GO" id="GO:0046872">
    <property type="term" value="F:metal ion binding"/>
    <property type="evidence" value="ECO:0007669"/>
    <property type="project" value="UniProtKB-KW"/>
</dbReference>
<dbReference type="EMBL" id="LTAY01000111">
    <property type="protein sequence ID" value="OPX44664.1"/>
    <property type="molecule type" value="Genomic_DNA"/>
</dbReference>
<evidence type="ECO:0000313" key="5">
    <source>
        <dbReference type="EMBL" id="OPX44664.1"/>
    </source>
</evidence>
<dbReference type="PROSITE" id="PS51379">
    <property type="entry name" value="4FE4S_FER_2"/>
    <property type="match status" value="2"/>
</dbReference>
<keyword evidence="3" id="KW-0411">Iron-sulfur</keyword>
<protein>
    <submittedName>
        <fullName evidence="5">NAD(P)H-quinone oxidoreductase subunit I, chloroplastic</fullName>
        <ecNumber evidence="5">1.6.5.11</ecNumber>
    </submittedName>
</protein>
<dbReference type="OrthoDB" id="9810688at2"/>
<accession>A0A1V4SLH0</accession>
<organism evidence="5 6">
    <name type="scientific">Clostridium thermobutyricum DSM 4928</name>
    <dbReference type="NCBI Taxonomy" id="1121339"/>
    <lineage>
        <taxon>Bacteria</taxon>
        <taxon>Bacillati</taxon>
        <taxon>Bacillota</taxon>
        <taxon>Clostridia</taxon>
        <taxon>Eubacteriales</taxon>
        <taxon>Clostridiaceae</taxon>
        <taxon>Clostridium</taxon>
    </lineage>
</organism>
<feature type="domain" description="4Fe-4S ferredoxin-type" evidence="4">
    <location>
        <begin position="31"/>
        <end position="59"/>
    </location>
</feature>
<keyword evidence="5" id="KW-0560">Oxidoreductase</keyword>
<gene>
    <name evidence="5" type="primary">ndhI</name>
    <name evidence="5" type="ORF">CLTHE_31880</name>
</gene>
<dbReference type="PROSITE" id="PS00198">
    <property type="entry name" value="4FE4S_FER_1"/>
    <property type="match status" value="1"/>
</dbReference>
<keyword evidence="2" id="KW-0408">Iron</keyword>
<dbReference type="Gene3D" id="3.30.70.20">
    <property type="match status" value="1"/>
</dbReference>
<dbReference type="GO" id="GO:0016491">
    <property type="term" value="F:oxidoreductase activity"/>
    <property type="evidence" value="ECO:0007669"/>
    <property type="project" value="UniProtKB-KW"/>
</dbReference>
<evidence type="ECO:0000259" key="4">
    <source>
        <dbReference type="PROSITE" id="PS51379"/>
    </source>
</evidence>